<dbReference type="PROSITE" id="PS51186">
    <property type="entry name" value="GNAT"/>
    <property type="match status" value="1"/>
</dbReference>
<evidence type="ECO:0000256" key="1">
    <source>
        <dbReference type="ARBA" id="ARBA00022679"/>
    </source>
</evidence>
<gene>
    <name evidence="4" type="ORF">F1188_11825</name>
</gene>
<dbReference type="AlphaFoldDB" id="A0A5M6IAV8"/>
<dbReference type="RefSeq" id="WP_150062632.1">
    <property type="nucleotide sequence ID" value="NZ_JACHII010000008.1"/>
</dbReference>
<dbReference type="InterPro" id="IPR000182">
    <property type="entry name" value="GNAT_dom"/>
</dbReference>
<dbReference type="OrthoDB" id="9803233at2"/>
<dbReference type="Proteomes" id="UP000324065">
    <property type="component" value="Unassembled WGS sequence"/>
</dbReference>
<dbReference type="GO" id="GO:0016747">
    <property type="term" value="F:acyltransferase activity, transferring groups other than amino-acyl groups"/>
    <property type="evidence" value="ECO:0007669"/>
    <property type="project" value="InterPro"/>
</dbReference>
<dbReference type="Gene3D" id="3.40.630.30">
    <property type="match status" value="1"/>
</dbReference>
<dbReference type="InterPro" id="IPR021770">
    <property type="entry name" value="DUF3335"/>
</dbReference>
<keyword evidence="1 4" id="KW-0808">Transferase</keyword>
<evidence type="ECO:0000313" key="5">
    <source>
        <dbReference type="Proteomes" id="UP000324065"/>
    </source>
</evidence>
<evidence type="ECO:0000313" key="4">
    <source>
        <dbReference type="EMBL" id="KAA5605252.1"/>
    </source>
</evidence>
<dbReference type="Gene3D" id="3.90.70.10">
    <property type="entry name" value="Cysteine proteinases"/>
    <property type="match status" value="1"/>
</dbReference>
<dbReference type="PANTHER" id="PTHR43877">
    <property type="entry name" value="AMINOALKYLPHOSPHONATE N-ACETYLTRANSFERASE-RELATED-RELATED"/>
    <property type="match status" value="1"/>
</dbReference>
<dbReference type="CDD" id="cd04301">
    <property type="entry name" value="NAT_SF"/>
    <property type="match status" value="1"/>
</dbReference>
<dbReference type="Pfam" id="PF00583">
    <property type="entry name" value="Acetyltransf_1"/>
    <property type="match status" value="1"/>
</dbReference>
<reference evidence="4 5" key="1">
    <citation type="submission" date="2019-09" db="EMBL/GenBank/DDBJ databases">
        <title>Genome sequence of Roseospira marina, one of the more divergent members of the non-sulfur purple photosynthetic bacterial family, the Rhodospirillaceae.</title>
        <authorList>
            <person name="Meyer T."/>
            <person name="Kyndt J."/>
        </authorList>
    </citation>
    <scope>NUCLEOTIDE SEQUENCE [LARGE SCALE GENOMIC DNA]</scope>
    <source>
        <strain evidence="4 5">DSM 15113</strain>
    </source>
</reference>
<accession>A0A5M6IAV8</accession>
<comment type="caution">
    <text evidence="4">The sequence shown here is derived from an EMBL/GenBank/DDBJ whole genome shotgun (WGS) entry which is preliminary data.</text>
</comment>
<dbReference type="Pfam" id="PF11814">
    <property type="entry name" value="DUF3335"/>
    <property type="match status" value="1"/>
</dbReference>
<dbReference type="PANTHER" id="PTHR43877:SF2">
    <property type="entry name" value="AMINOALKYLPHOSPHONATE N-ACETYLTRANSFERASE-RELATED"/>
    <property type="match status" value="1"/>
</dbReference>
<sequence length="387" mass="42597">MRSDADPDRDAAAPPVLRPARLEDLDALVRLEAAAFETDRLSRRSFRRFIEHGRADCTLAEVGGRLLGYALILFRDGTALARLYSIAVTPDARGQGIGAHLVRAAEAAALERDCVLLRLEVRADNGPAQALYRRLGYRPFGRLRDYYEDHADAVRMQRALRAVAASHTAPPYYAQTTDFTCGPAALMMALAALKPGQPLDRRTEFRLWREATTIFMAAGHGGCEPFGLALAAVRRGLRVRVHVNQPPPYFLDSVRDPDKRDVMVLTQADFGEQAAAVSMPIHESALTMAELRAALDGGAVAVLLVSHYRMLGDRAPHWVLVFGHDGRRALVHDPWVEPDDLETPLAAADLPIPWSELDRMARYGRRPLQAALILEHTAALAPESPVS</sequence>
<name>A0A5M6IAV8_9PROT</name>
<dbReference type="InterPro" id="IPR050832">
    <property type="entry name" value="Bact_Acetyltransf"/>
</dbReference>
<feature type="domain" description="N-acetyltransferase" evidence="3">
    <location>
        <begin position="15"/>
        <end position="161"/>
    </location>
</feature>
<protein>
    <submittedName>
        <fullName evidence="4">GNAT family N-acetyltransferase</fullName>
    </submittedName>
</protein>
<evidence type="ECO:0000256" key="2">
    <source>
        <dbReference type="ARBA" id="ARBA00023315"/>
    </source>
</evidence>
<evidence type="ECO:0000259" key="3">
    <source>
        <dbReference type="PROSITE" id="PS51186"/>
    </source>
</evidence>
<dbReference type="EMBL" id="VWPJ01000010">
    <property type="protein sequence ID" value="KAA5605252.1"/>
    <property type="molecule type" value="Genomic_DNA"/>
</dbReference>
<dbReference type="InterPro" id="IPR016181">
    <property type="entry name" value="Acyl_CoA_acyltransferase"/>
</dbReference>
<organism evidence="4 5">
    <name type="scientific">Roseospira marina</name>
    <dbReference type="NCBI Taxonomy" id="140057"/>
    <lineage>
        <taxon>Bacteria</taxon>
        <taxon>Pseudomonadati</taxon>
        <taxon>Pseudomonadota</taxon>
        <taxon>Alphaproteobacteria</taxon>
        <taxon>Rhodospirillales</taxon>
        <taxon>Rhodospirillaceae</taxon>
        <taxon>Roseospira</taxon>
    </lineage>
</organism>
<keyword evidence="2" id="KW-0012">Acyltransferase</keyword>
<dbReference type="SUPFAM" id="SSF55729">
    <property type="entry name" value="Acyl-CoA N-acyltransferases (Nat)"/>
    <property type="match status" value="1"/>
</dbReference>
<proteinExistence type="predicted"/>
<keyword evidence="5" id="KW-1185">Reference proteome</keyword>